<sequence length="262" mass="25554">MLASSLASKVTSTMAMAKVGRRAAGIFLYGLSSRGITLPPQDVGPAVSSLGSWLETLNVAGILQGSSDAIAEAASSVKGYTLVSKDALDSAASSLGPWLETLKIGDILQGSSAAIAEAASSVKGFVLVSKASLDTAASSLGPWLEMLNVGDIVQGSFDGIAWPASSVKTQAAIGVVGGGLAVAAVPMVLGALGFTTTGITGSSLAAKMMSITAIANGGGVPAGSLVSTLQSVGAAGLSTSSNVILGSVGSVTSFLTARASGF</sequence>
<protein>
    <submittedName>
        <fullName evidence="7">Uncharacterized protein LOC101562618 isoform X1</fullName>
    </submittedName>
</protein>
<reference evidence="7" key="1">
    <citation type="submission" date="2025-08" db="UniProtKB">
        <authorList>
            <consortium name="RefSeq"/>
        </authorList>
    </citation>
    <scope>IDENTIFICATION</scope>
</reference>
<dbReference type="InParanoid" id="A0A6P6ET00"/>
<dbReference type="GO" id="GO:0097193">
    <property type="term" value="P:intrinsic apoptotic signaling pathway"/>
    <property type="evidence" value="ECO:0007669"/>
    <property type="project" value="TreeGrafter"/>
</dbReference>
<dbReference type="GO" id="GO:0031966">
    <property type="term" value="C:mitochondrial membrane"/>
    <property type="evidence" value="ECO:0007669"/>
    <property type="project" value="TreeGrafter"/>
</dbReference>
<accession>A0A6P6ET00</accession>
<evidence type="ECO:0000256" key="1">
    <source>
        <dbReference type="ARBA" id="ARBA00004141"/>
    </source>
</evidence>
<comment type="subcellular location">
    <subcellularLocation>
        <location evidence="1">Membrane</location>
        <topology evidence="1">Multi-pass membrane protein</topology>
    </subcellularLocation>
</comment>
<dbReference type="OrthoDB" id="9948818at2759"/>
<keyword evidence="6" id="KW-1185">Reference proteome</keyword>
<dbReference type="PANTHER" id="PTHR16932:SF2">
    <property type="entry name" value="INTERFERON ALPHA-INDUCIBLE PROTEIN 27, MITOCHONDRIAL"/>
    <property type="match status" value="1"/>
</dbReference>
<comment type="similarity">
    <text evidence="2">Belongs to the IFI6/IFI27 family.</text>
</comment>
<dbReference type="Gene3D" id="6.10.110.10">
    <property type="match status" value="1"/>
</dbReference>
<dbReference type="RefSeq" id="XP_023575444.1">
    <property type="nucleotide sequence ID" value="XM_023719676.1"/>
</dbReference>
<evidence type="ECO:0000256" key="4">
    <source>
        <dbReference type="ARBA" id="ARBA00022989"/>
    </source>
</evidence>
<keyword evidence="5" id="KW-0472">Membrane</keyword>
<keyword evidence="3" id="KW-0812">Transmembrane</keyword>
<proteinExistence type="inferred from homology"/>
<name>A0A6P6ET00_OCTDE</name>
<dbReference type="InterPro" id="IPR009311">
    <property type="entry name" value="IFI6/IFI27-like"/>
</dbReference>
<gene>
    <name evidence="7" type="primary">LOC101562618</name>
</gene>
<dbReference type="GeneID" id="101562618"/>
<organism evidence="6 7">
    <name type="scientific">Octodon degus</name>
    <name type="common">Degu</name>
    <name type="synonym">Sciurus degus</name>
    <dbReference type="NCBI Taxonomy" id="10160"/>
    <lineage>
        <taxon>Eukaryota</taxon>
        <taxon>Metazoa</taxon>
        <taxon>Chordata</taxon>
        <taxon>Craniata</taxon>
        <taxon>Vertebrata</taxon>
        <taxon>Euteleostomi</taxon>
        <taxon>Mammalia</taxon>
        <taxon>Eutheria</taxon>
        <taxon>Euarchontoglires</taxon>
        <taxon>Glires</taxon>
        <taxon>Rodentia</taxon>
        <taxon>Hystricomorpha</taxon>
        <taxon>Octodontidae</taxon>
        <taxon>Octodon</taxon>
    </lineage>
</organism>
<dbReference type="PANTHER" id="PTHR16932">
    <property type="entry name" value="INTERFERON ALPHA-INDUCIBLE PROTEIN 27"/>
    <property type="match status" value="1"/>
</dbReference>
<dbReference type="Pfam" id="PF06140">
    <property type="entry name" value="Ifi-6-16"/>
    <property type="match status" value="1"/>
</dbReference>
<evidence type="ECO:0000313" key="6">
    <source>
        <dbReference type="Proteomes" id="UP000515203"/>
    </source>
</evidence>
<dbReference type="GO" id="GO:0001836">
    <property type="term" value="P:release of cytochrome c from mitochondria"/>
    <property type="evidence" value="ECO:0007669"/>
    <property type="project" value="TreeGrafter"/>
</dbReference>
<dbReference type="Proteomes" id="UP000515203">
    <property type="component" value="Unplaced"/>
</dbReference>
<evidence type="ECO:0000256" key="2">
    <source>
        <dbReference type="ARBA" id="ARBA00007262"/>
    </source>
</evidence>
<evidence type="ECO:0000313" key="7">
    <source>
        <dbReference type="RefSeq" id="XP_023575444.1"/>
    </source>
</evidence>
<keyword evidence="4" id="KW-1133">Transmembrane helix</keyword>
<evidence type="ECO:0000256" key="5">
    <source>
        <dbReference type="ARBA" id="ARBA00023136"/>
    </source>
</evidence>
<dbReference type="AlphaFoldDB" id="A0A6P6ET00"/>
<dbReference type="InterPro" id="IPR038213">
    <property type="entry name" value="IFI6/IFI27-like_sf"/>
</dbReference>
<evidence type="ECO:0000256" key="3">
    <source>
        <dbReference type="ARBA" id="ARBA00022692"/>
    </source>
</evidence>